<feature type="compositionally biased region" description="Polar residues" evidence="2">
    <location>
        <begin position="374"/>
        <end position="384"/>
    </location>
</feature>
<dbReference type="EMBL" id="MN373268">
    <property type="protein sequence ID" value="QOE74449.1"/>
    <property type="molecule type" value="Genomic_DNA"/>
</dbReference>
<evidence type="ECO:0000256" key="1">
    <source>
        <dbReference type="ARBA" id="ARBA00007679"/>
    </source>
</evidence>
<reference evidence="5" key="3">
    <citation type="journal article" date="2014" name="J. Virol.">
        <title>Comparative genome analysis of four elephant endotheliotropic herpesviruses, EEHV3, EEHV4, EEHV5, and EEHV6, from cases of hemorrhagic disease or viremia.</title>
        <authorList>
            <person name="Zong JC"/>
            <person name="Latimer EM"/>
            <person name="Long SY"/>
            <person name="Richman LK"/>
            <person name="Heaggans SY"/>
            <person name="Hayward GS."/>
        </authorList>
    </citation>
    <scope>NUCLEOTIDE SEQUENCE</scope>
    <source>
        <strain evidence="5">Nyah NAP97</strain>
    </source>
</reference>
<evidence type="ECO:0000313" key="5">
    <source>
        <dbReference type="EMBL" id="QOE74449.1"/>
    </source>
</evidence>
<dbReference type="Proteomes" id="UP001162024">
    <property type="component" value="Segment"/>
</dbReference>
<proteinExistence type="inferred from homology"/>
<dbReference type="GeneID" id="80541566"/>
<reference evidence="5" key="2">
    <citation type="journal article" date="2013" name="Genome Announc.">
        <title>Complete Genome Sequence of Elephant Endotheliotropic Herpesvirus 1A.</title>
        <authorList>
            <person name="Ling P.D."/>
            <person name="Reid J.G."/>
            <person name="Qin X."/>
            <person name="Muzny D.M."/>
            <person name="Gibbs R."/>
            <person name="Petrosino J."/>
            <person name="Peng R."/>
            <person name="Zong J.C."/>
            <person name="Heaggans S.Y."/>
            <person name="Hayward G.S."/>
        </authorList>
    </citation>
    <scope>NUCLEOTIDE SEQUENCE</scope>
    <source>
        <strain evidence="5">Nyah NAP97</strain>
    </source>
</reference>
<comment type="similarity">
    <text evidence="1">Belongs to the herpesviridae UL87 family.</text>
</comment>
<dbReference type="InterPro" id="IPR004285">
    <property type="entry name" value="Herpes_UL87_C"/>
</dbReference>
<evidence type="ECO:0000256" key="2">
    <source>
        <dbReference type="SAM" id="MobiDB-lite"/>
    </source>
</evidence>
<feature type="domain" description="Herpesvirus UL87 C-terminal" evidence="3">
    <location>
        <begin position="337"/>
        <end position="836"/>
    </location>
</feature>
<keyword evidence="6" id="KW-1185">Reference proteome</keyword>
<dbReference type="Pfam" id="PF03043">
    <property type="entry name" value="Herpes_UL87"/>
    <property type="match status" value="1"/>
</dbReference>
<dbReference type="RefSeq" id="YP_010802783.1">
    <property type="nucleotide sequence ID" value="NC_077039.1"/>
</dbReference>
<reference evidence="5" key="5">
    <citation type="journal article" date="2016" name="MSphere">
        <title>Complete Genome Sequence of Elephant Endotheliotropic Herpesvirus 4, the First Example of a GC-Rich Branch Proboscivirus.</title>
        <authorList>
            <person name="Ling P.D."/>
            <person name="Long S.Y."/>
            <person name="Fuery A."/>
            <person name="Peng R.S."/>
            <person name="Heaggans S.Y."/>
            <person name="Qin X."/>
            <person name="Worley K.C."/>
            <person name="Dugan S."/>
            <person name="Hayward G.S."/>
        </authorList>
    </citation>
    <scope>NUCLEOTIDE SEQUENCE</scope>
    <source>
        <strain evidence="5">Nyah NAP97</strain>
    </source>
</reference>
<feature type="region of interest" description="Disordered" evidence="2">
    <location>
        <begin position="956"/>
        <end position="975"/>
    </location>
</feature>
<dbReference type="KEGG" id="vg:80541566"/>
<reference evidence="5" key="1">
    <citation type="journal article" date="2009" name="Vet. Pathol.">
        <title>Clinico-pathologic features of fatal disease attributed to new variants of endotheliotropic herpesviruses in two Asian elephants (Elephas maximus).</title>
        <authorList>
            <person name="Garner M.M."/>
            <person name="Helmick K."/>
            <person name="Ochsenreiter J."/>
            <person name="Richman L.K."/>
            <person name="Latimer E."/>
            <person name="Wise A.G."/>
            <person name="Maes R.K."/>
            <person name="Kiupel M."/>
            <person name="Nordhausen R.W."/>
            <person name="Zong J.C."/>
            <person name="Hayward G.S."/>
        </authorList>
    </citation>
    <scope>NUCLEOTIDE SEQUENCE</scope>
    <source>
        <strain evidence="5">Nyah NAP97</strain>
    </source>
</reference>
<reference evidence="5" key="4">
    <citation type="journal article" date="2016" name="ILAR J">
        <title>Review of Elephant Endotheliotropic Herpesviruses and Acute Hemorrhagic Disease.</title>
        <authorList>
            <person name="Long S.Y."/>
            <person name="Latimer E.M."/>
            <person name="Hayward G.S."/>
        </authorList>
    </citation>
    <scope>NUCLEOTIDE SEQUENCE</scope>
    <source>
        <strain evidence="5">Nyah NAP97</strain>
    </source>
</reference>
<organism evidence="5 6">
    <name type="scientific">Elephant endotheliotropic herpesvirus 3A</name>
    <dbReference type="NCBI Taxonomy" id="1329409"/>
    <lineage>
        <taxon>Viruses</taxon>
        <taxon>Duplodnaviria</taxon>
        <taxon>Heunggongvirae</taxon>
        <taxon>Peploviricota</taxon>
        <taxon>Herviviricetes</taxon>
        <taxon>Herpesvirales</taxon>
        <taxon>Orthoherpesviridae</taxon>
        <taxon>Betaherpesvirinae</taxon>
        <taxon>Proboscivirus</taxon>
        <taxon>Elephant endotheliotropic herpesvirus 3</taxon>
    </lineage>
</organism>
<evidence type="ECO:0000313" key="6">
    <source>
        <dbReference type="Proteomes" id="UP001162024"/>
    </source>
</evidence>
<reference evidence="5" key="7">
    <citation type="submission" date="2019-08" db="EMBL/GenBank/DDBJ databases">
        <title>Complete Genome Assembly and Annotation of EEHV3A the First Example of a GC-Branch African Elephant Endotheliotrophic Herpesvirus Associated with Lethal Hemorrhagic Disease.</title>
        <authorList>
            <person name="Tan J."/>
            <person name="Ling P.D."/>
            <person name="Worley K."/>
            <person name="Proudfoot J."/>
            <person name="Bowman M."/>
            <person name="Qin X."/>
            <person name="Latimer E.M."/>
            <person name="Holder K."/>
            <person name="Fayette M."/>
            <person name="Nodolf S."/>
            <person name="Heaggans S.Y."/>
            <person name="Zong J.-C."/>
            <person name="Pearson V.R."/>
            <person name="Hayward G.S."/>
        </authorList>
    </citation>
    <scope>NUCLEOTIDE SEQUENCE</scope>
    <source>
        <strain evidence="5">Nyah NAP97</strain>
    </source>
</reference>
<evidence type="ECO:0000259" key="3">
    <source>
        <dbReference type="Pfam" id="PF03043"/>
    </source>
</evidence>
<name>A0A866VSU1_9BETA</name>
<protein>
    <submittedName>
        <fullName evidence="5">Protein U58</fullName>
    </submittedName>
</protein>
<evidence type="ECO:0000259" key="4">
    <source>
        <dbReference type="Pfam" id="PF04532"/>
    </source>
</evidence>
<gene>
    <name evidence="5" type="primary">U58</name>
</gene>
<feature type="region of interest" description="Disordered" evidence="2">
    <location>
        <begin position="363"/>
        <end position="402"/>
    </location>
</feature>
<dbReference type="InterPro" id="IPR007618">
    <property type="entry name" value="Herpes_UL87_N"/>
</dbReference>
<dbReference type="Pfam" id="PF04532">
    <property type="entry name" value="DUF587"/>
    <property type="match status" value="1"/>
</dbReference>
<sequence length="1008" mass="111386">MTDALIVQSGSNCKCYIVPVCVDNVDLTTEIARSEEKFLTAQNKYGHDPYYVENLFKSLYLNAPSHLTCREKCSLILRRLLLGPVAVPCMTETWDKNEYMNENPIGTVKGTLYVYKKCCKCHNGAAFNCTVLTDCASTHVFRGLLSTQRWEGETAEHMICFCNKAAFGTDYTALILPAEHSITLDLYPQFLNILTRHLSVCEIDTLTNETIVELGPGLNHRICIHYKFLFNYGYISKRSFEFLPDVNKDIIVSEINKLFMSASYPDVNFFLNKISEKLDADYDRYVRYLTLDWWDCPILATGTLQDVRRITSLLNLTVTFGKGKAPNKGCLIFSGRFVEFADGDLIWRNLFAVYFDIMDGDGGGGGGGERKRTASLSSLTSPRENGTAERSGGNDAGCSSSSSSSAVAVLRGVDEERVVENGDGGGANGLSGPVVTVNATVGGVGVGVLSGGMGRAGWNGTTSKVLVSNSLKYHVTLQRLMKNKMTTGEGGRYEVLENRFVSENWPRPVTRLTPDEFNEIETVRDGDLYVNAFNTNRVINIRAMVRTAKKYENRGVFCPPCLTYNFVTDKYIFKEPACTVSTFGASSNQLQSLNINMKGSYVEFLYMLNVYRFHTNTCKFLLPATVCNSNSSVDIHGLFNQEVMRSDRPTTFWTTNFPCMISNVDRVNMGWFKAATAIIPKVNGERLRSVLSKELAFLKTCTESNFDPFVHNLFVKLELRNVCPIPLLSKQLVLSLYMCMCVCGSRDVSRIQRNLMTLVSGGAFDYSKNMIAHTKIKHICATAGSRVCNNVPKILHNKKKIKLDSIGRNANLLTYFSQLDANELTKRQLATVLKILIFYSRHIRNRGEVALVRRISKKYFGSRLYRKLLGQQYRDDEPAAVAFQGLREGERSQQQYAGRWPKVYAHVHAAEMRWCAAAALGTGGGGGGGAAAAAAAFAGTATATVSARSATVVVPNGDAQEETEPENLPGPTTATTAAATTTTPGIGEGVLEERGAVDQRHRVPDICV</sequence>
<reference evidence="5" key="6">
    <citation type="journal article" date="2016" name="MSphere">
        <title>Comparison of the Gene Coding Contents and Other Unusual Features of the GC-Rich and AT-Rich Branch Probosciviruses.</title>
        <authorList>
            <person name="Ling P.D."/>
            <person name="Long S.Y."/>
            <person name="Zong J.C."/>
            <person name="Heaggans S.Y."/>
            <person name="Qin X."/>
            <person name="Hayward G.S."/>
        </authorList>
    </citation>
    <scope>NUCLEOTIDE SEQUENCE</scope>
    <source>
        <strain evidence="5">Nyah NAP97</strain>
    </source>
</reference>
<accession>A0A866VSU1</accession>
<feature type="domain" description="Herpesvirus UL87 N-terminal" evidence="4">
    <location>
        <begin position="3"/>
        <end position="211"/>
    </location>
</feature>